<reference evidence="1" key="2">
    <citation type="submission" date="2025-09" db="UniProtKB">
        <authorList>
            <consortium name="EnsemblPlants"/>
        </authorList>
    </citation>
    <scope>IDENTIFICATION</scope>
</reference>
<name>A0ACD5YA29_AVESA</name>
<sequence length="399" mass="45177">MEQWWGEWQLRILVLASLSAQYFLVLFAGVCKFHIPPWLRFSFRLAHIGSDALAIFALATLFNRQKSGPRCSYAPGSRDFELLWAPILLMHLGGQVVITTYKIEDNEQWRRHILKSLSKVTVALYVFYKSWSSDNKRLLAATILLFILVIIRCFQKSHDLKSSSFNALRKASSSVVSSGIGVKDSVRREEDFEEYFMSRAGRIVSKPPGIGGPPSLPFELLLDIPCSYSDRLTMLRKFWSLDYKSSHHAIERGLSTMTSFLYTKDDSTAYLAFKNAPAALIFRRCTQVLAYATVITAICLVRIRGSHKEADSGVTLVLLYGTLLLELVYLCVQSGFRDKFSGRILQHNLIGFAHSSRHSTLRSIAGWLQCNSLLDGFWHMKPSSYSCEEITKLVRSSAC</sequence>
<reference evidence="1" key="1">
    <citation type="submission" date="2021-05" db="EMBL/GenBank/DDBJ databases">
        <authorList>
            <person name="Scholz U."/>
            <person name="Mascher M."/>
            <person name="Fiebig A."/>
        </authorList>
    </citation>
    <scope>NUCLEOTIDE SEQUENCE [LARGE SCALE GENOMIC DNA]</scope>
</reference>
<protein>
    <submittedName>
        <fullName evidence="1">Uncharacterized protein</fullName>
    </submittedName>
</protein>
<dbReference type="Proteomes" id="UP001732700">
    <property type="component" value="Chromosome 5D"/>
</dbReference>
<evidence type="ECO:0000313" key="1">
    <source>
        <dbReference type="EnsemblPlants" id="AVESA.00010b.r2.5DG0937870.1.CDS"/>
    </source>
</evidence>
<keyword evidence="2" id="KW-1185">Reference proteome</keyword>
<proteinExistence type="predicted"/>
<organism evidence="1 2">
    <name type="scientific">Avena sativa</name>
    <name type="common">Oat</name>
    <dbReference type="NCBI Taxonomy" id="4498"/>
    <lineage>
        <taxon>Eukaryota</taxon>
        <taxon>Viridiplantae</taxon>
        <taxon>Streptophyta</taxon>
        <taxon>Embryophyta</taxon>
        <taxon>Tracheophyta</taxon>
        <taxon>Spermatophyta</taxon>
        <taxon>Magnoliopsida</taxon>
        <taxon>Liliopsida</taxon>
        <taxon>Poales</taxon>
        <taxon>Poaceae</taxon>
        <taxon>BOP clade</taxon>
        <taxon>Pooideae</taxon>
        <taxon>Poodae</taxon>
        <taxon>Poeae</taxon>
        <taxon>Poeae Chloroplast Group 1 (Aveneae type)</taxon>
        <taxon>Aveninae</taxon>
        <taxon>Avena</taxon>
    </lineage>
</organism>
<dbReference type="EnsemblPlants" id="AVESA.00010b.r2.5DG0937870.1">
    <property type="protein sequence ID" value="AVESA.00010b.r2.5DG0937870.1.CDS"/>
    <property type="gene ID" value="AVESA.00010b.r2.5DG0937870"/>
</dbReference>
<accession>A0ACD5YA29</accession>
<evidence type="ECO:0000313" key="2">
    <source>
        <dbReference type="Proteomes" id="UP001732700"/>
    </source>
</evidence>